<dbReference type="Pfam" id="PF04055">
    <property type="entry name" value="Radical_SAM"/>
    <property type="match status" value="1"/>
</dbReference>
<dbReference type="PANTHER" id="PTHR22960:SF0">
    <property type="entry name" value="MOLYBDENUM COFACTOR BIOSYNTHESIS PROTEIN 1"/>
    <property type="match status" value="1"/>
</dbReference>
<accession>Q1K2G0</accession>
<dbReference type="PROSITE" id="PS51918">
    <property type="entry name" value="RADICAL_SAM"/>
    <property type="match status" value="1"/>
</dbReference>
<evidence type="ECO:0000256" key="9">
    <source>
        <dbReference type="ARBA" id="ARBA00023134"/>
    </source>
</evidence>
<dbReference type="SFLD" id="SFLDG01383">
    <property type="entry name" value="cyclic_pyranopterin_phosphate"/>
    <property type="match status" value="1"/>
</dbReference>
<keyword evidence="5" id="KW-0479">Metal-binding</keyword>
<dbReference type="CDD" id="cd01335">
    <property type="entry name" value="Radical_SAM"/>
    <property type="match status" value="1"/>
</dbReference>
<dbReference type="AlphaFoldDB" id="Q1K2G0"/>
<keyword evidence="3" id="KW-0004">4Fe-4S</keyword>
<dbReference type="Gene3D" id="3.20.20.70">
    <property type="entry name" value="Aldolase class I"/>
    <property type="match status" value="1"/>
</dbReference>
<dbReference type="SFLD" id="SFLDS00029">
    <property type="entry name" value="Radical_SAM"/>
    <property type="match status" value="1"/>
</dbReference>
<dbReference type="InterPro" id="IPR058240">
    <property type="entry name" value="rSAM_sf"/>
</dbReference>
<keyword evidence="11" id="KW-0456">Lyase</keyword>
<dbReference type="InterPro" id="IPR013785">
    <property type="entry name" value="Aldolase_TIM"/>
</dbReference>
<dbReference type="PROSITE" id="PS01305">
    <property type="entry name" value="MOAA_NIFB_PQQE"/>
    <property type="match status" value="1"/>
</dbReference>
<dbReference type="GO" id="GO:0051539">
    <property type="term" value="F:4 iron, 4 sulfur cluster binding"/>
    <property type="evidence" value="ECO:0007669"/>
    <property type="project" value="UniProtKB-KW"/>
</dbReference>
<evidence type="ECO:0000256" key="10">
    <source>
        <dbReference type="ARBA" id="ARBA00023150"/>
    </source>
</evidence>
<evidence type="ECO:0000256" key="7">
    <source>
        <dbReference type="ARBA" id="ARBA00023004"/>
    </source>
</evidence>
<dbReference type="UniPathway" id="UPA00344"/>
<dbReference type="EMBL" id="AAEW02000004">
    <property type="protein sequence ID" value="EAT16479.1"/>
    <property type="molecule type" value="Genomic_DNA"/>
</dbReference>
<dbReference type="GO" id="GO:0061798">
    <property type="term" value="F:GTP 3',8'-cyclase activity"/>
    <property type="evidence" value="ECO:0007669"/>
    <property type="project" value="UniProtKB-EC"/>
</dbReference>
<dbReference type="InterPro" id="IPR007197">
    <property type="entry name" value="rSAM"/>
</dbReference>
<keyword evidence="8" id="KW-0411">Iron-sulfur</keyword>
<evidence type="ECO:0000256" key="3">
    <source>
        <dbReference type="ARBA" id="ARBA00022485"/>
    </source>
</evidence>
<evidence type="ECO:0000256" key="11">
    <source>
        <dbReference type="ARBA" id="ARBA00023239"/>
    </source>
</evidence>
<keyword evidence="7" id="KW-0408">Iron</keyword>
<dbReference type="NCBIfam" id="TIGR02666">
    <property type="entry name" value="moaA"/>
    <property type="match status" value="1"/>
</dbReference>
<dbReference type="SMART" id="SM00729">
    <property type="entry name" value="Elp3"/>
    <property type="match status" value="1"/>
</dbReference>
<keyword evidence="9" id="KW-0342">GTP-binding</keyword>
<evidence type="ECO:0000313" key="15">
    <source>
        <dbReference type="Proteomes" id="UP000005695"/>
    </source>
</evidence>
<gene>
    <name evidence="14" type="ORF">Dace_2574</name>
</gene>
<proteinExistence type="predicted"/>
<evidence type="ECO:0000256" key="8">
    <source>
        <dbReference type="ARBA" id="ARBA00023014"/>
    </source>
</evidence>
<evidence type="ECO:0000256" key="6">
    <source>
        <dbReference type="ARBA" id="ARBA00022741"/>
    </source>
</evidence>
<evidence type="ECO:0000256" key="4">
    <source>
        <dbReference type="ARBA" id="ARBA00022691"/>
    </source>
</evidence>
<comment type="caution">
    <text evidence="14">The sequence shown here is derived from an EMBL/GenBank/DDBJ whole genome shotgun (WGS) entry which is preliminary data.</text>
</comment>
<reference evidence="14" key="2">
    <citation type="submission" date="2006-05" db="EMBL/GenBank/DDBJ databases">
        <title>Sequencing of the draft genome and assembly of Desulfuromonas acetoxidans DSM 684.</title>
        <authorList>
            <consortium name="US DOE Joint Genome Institute (JGI-PGF)"/>
            <person name="Copeland A."/>
            <person name="Lucas S."/>
            <person name="Lapidus A."/>
            <person name="Barry K."/>
            <person name="Detter J.C."/>
            <person name="Glavina del Rio T."/>
            <person name="Hammon N."/>
            <person name="Israni S."/>
            <person name="Dalin E."/>
            <person name="Tice H."/>
            <person name="Bruce D."/>
            <person name="Pitluck S."/>
            <person name="Richardson P."/>
        </authorList>
    </citation>
    <scope>NUCLEOTIDE SEQUENCE [LARGE SCALE GENOMIC DNA]</scope>
    <source>
        <strain evidence="14">DSM 684</strain>
    </source>
</reference>
<dbReference type="InterPro" id="IPR050105">
    <property type="entry name" value="MoCo_biosynth_MoaA/MoaC"/>
</dbReference>
<dbReference type="GO" id="GO:0061799">
    <property type="term" value="F:cyclic pyranopterin monophosphate synthase activity"/>
    <property type="evidence" value="ECO:0007669"/>
    <property type="project" value="TreeGrafter"/>
</dbReference>
<evidence type="ECO:0000256" key="5">
    <source>
        <dbReference type="ARBA" id="ARBA00022723"/>
    </source>
</evidence>
<dbReference type="InterPro" id="IPR006638">
    <property type="entry name" value="Elp3/MiaA/NifB-like_rSAM"/>
</dbReference>
<sequence>MTLIDPYQRTINYLRLSITDQCNLRCRYCQPHGRAANRTRRLLRDREIMFLAQQAIDLGVEKIRITGGEPLVRSGVIRLLSELRALEGLQHLVLTTNGLLLSRYAPDLAAAGVKRINVSIDSLRHERFREITRGGSLVEWCRGIDAAEKAGLTVKLNVVVMAGVNDDEVVDFVRFASQRDWTVRFIEYMPFAGDHYKAMDEQVLHERLDRAGFSLAPLPSGKVAGPAREYAVAGRAGKVGFISARSCPFCQQCNRLRVTAYGEGRGCLFSTEGINVRPALEAFDCELLKDQLMQLASQKPQQYVSLDRGEQVVMSAIGG</sequence>
<dbReference type="RefSeq" id="WP_005998437.1">
    <property type="nucleotide sequence ID" value="NZ_AAEW02000004.1"/>
</dbReference>
<protein>
    <recommendedName>
        <fullName evidence="2">GTP 3',8-cyclase</fullName>
        <ecNumber evidence="2">4.1.99.22</ecNumber>
    </recommendedName>
</protein>
<evidence type="ECO:0000256" key="1">
    <source>
        <dbReference type="ARBA" id="ARBA00001966"/>
    </source>
</evidence>
<name>Q1K2G0_DESA6</name>
<dbReference type="Pfam" id="PF06463">
    <property type="entry name" value="Mob_synth_C"/>
    <property type="match status" value="1"/>
</dbReference>
<dbReference type="OrthoDB" id="9763993at2"/>
<evidence type="ECO:0000259" key="13">
    <source>
        <dbReference type="PROSITE" id="PS51918"/>
    </source>
</evidence>
<dbReference type="InterPro" id="IPR040064">
    <property type="entry name" value="MoaA-like"/>
</dbReference>
<dbReference type="SUPFAM" id="SSF102114">
    <property type="entry name" value="Radical SAM enzymes"/>
    <property type="match status" value="1"/>
</dbReference>
<keyword evidence="6" id="KW-0547">Nucleotide-binding</keyword>
<evidence type="ECO:0000256" key="12">
    <source>
        <dbReference type="ARBA" id="ARBA00048697"/>
    </source>
</evidence>
<evidence type="ECO:0000256" key="2">
    <source>
        <dbReference type="ARBA" id="ARBA00012167"/>
    </source>
</evidence>
<dbReference type="GO" id="GO:0005525">
    <property type="term" value="F:GTP binding"/>
    <property type="evidence" value="ECO:0007669"/>
    <property type="project" value="UniProtKB-KW"/>
</dbReference>
<dbReference type="GO" id="GO:0006777">
    <property type="term" value="P:Mo-molybdopterin cofactor biosynthetic process"/>
    <property type="evidence" value="ECO:0007669"/>
    <property type="project" value="UniProtKB-KW"/>
</dbReference>
<keyword evidence="10" id="KW-0501">Molybdenum cofactor biosynthesis</keyword>
<dbReference type="SFLD" id="SFLDG01067">
    <property type="entry name" value="SPASM/twitch_domain_containing"/>
    <property type="match status" value="1"/>
</dbReference>
<keyword evidence="15" id="KW-1185">Reference proteome</keyword>
<dbReference type="Proteomes" id="UP000005695">
    <property type="component" value="Unassembled WGS sequence"/>
</dbReference>
<organism evidence="14 15">
    <name type="scientific">Desulfuromonas acetoxidans (strain DSM 684 / 11070)</name>
    <dbReference type="NCBI Taxonomy" id="281689"/>
    <lineage>
        <taxon>Bacteria</taxon>
        <taxon>Pseudomonadati</taxon>
        <taxon>Thermodesulfobacteriota</taxon>
        <taxon>Desulfuromonadia</taxon>
        <taxon>Desulfuromonadales</taxon>
        <taxon>Desulfuromonadaceae</taxon>
        <taxon>Desulfuromonas</taxon>
    </lineage>
</organism>
<comment type="cofactor">
    <cofactor evidence="1">
        <name>[4Fe-4S] cluster</name>
        <dbReference type="ChEBI" id="CHEBI:49883"/>
    </cofactor>
</comment>
<dbReference type="PANTHER" id="PTHR22960">
    <property type="entry name" value="MOLYBDOPTERIN COFACTOR SYNTHESIS PROTEIN A"/>
    <property type="match status" value="1"/>
</dbReference>
<comment type="catalytic activity">
    <reaction evidence="12">
        <text>GTP + AH2 + S-adenosyl-L-methionine = (8S)-3',8-cyclo-7,8-dihydroguanosine 5'-triphosphate + 5'-deoxyadenosine + L-methionine + A + H(+)</text>
        <dbReference type="Rhea" id="RHEA:49576"/>
        <dbReference type="ChEBI" id="CHEBI:13193"/>
        <dbReference type="ChEBI" id="CHEBI:15378"/>
        <dbReference type="ChEBI" id="CHEBI:17319"/>
        <dbReference type="ChEBI" id="CHEBI:17499"/>
        <dbReference type="ChEBI" id="CHEBI:37565"/>
        <dbReference type="ChEBI" id="CHEBI:57844"/>
        <dbReference type="ChEBI" id="CHEBI:59789"/>
        <dbReference type="ChEBI" id="CHEBI:131766"/>
        <dbReference type="EC" id="4.1.99.22"/>
    </reaction>
</comment>
<dbReference type="InterPro" id="IPR000385">
    <property type="entry name" value="MoaA_NifB_PqqE_Fe-S-bd_CS"/>
</dbReference>
<reference evidence="14" key="1">
    <citation type="submission" date="2006-05" db="EMBL/GenBank/DDBJ databases">
        <title>Annotation of the draft genome assembly of Desulfuromonas acetoxidans DSM 684.</title>
        <authorList>
            <consortium name="US DOE Joint Genome Institute (JGI-ORNL)"/>
            <person name="Larimer F."/>
            <person name="Land M."/>
            <person name="Hauser L."/>
        </authorList>
    </citation>
    <scope>NUCLEOTIDE SEQUENCE [LARGE SCALE GENOMIC DNA]</scope>
    <source>
        <strain evidence="14">DSM 684</strain>
    </source>
</reference>
<keyword evidence="4" id="KW-0949">S-adenosyl-L-methionine</keyword>
<dbReference type="InterPro" id="IPR013483">
    <property type="entry name" value="MoaA"/>
</dbReference>
<dbReference type="SFLD" id="SFLDG01386">
    <property type="entry name" value="main_SPASM_domain-containing"/>
    <property type="match status" value="1"/>
</dbReference>
<evidence type="ECO:0000313" key="14">
    <source>
        <dbReference type="EMBL" id="EAT16479.1"/>
    </source>
</evidence>
<feature type="domain" description="Radical SAM core" evidence="13">
    <location>
        <begin position="6"/>
        <end position="227"/>
    </location>
</feature>
<dbReference type="InterPro" id="IPR010505">
    <property type="entry name" value="MoaA_twitch"/>
</dbReference>
<dbReference type="EC" id="4.1.99.22" evidence="2"/>
<dbReference type="GO" id="GO:0046872">
    <property type="term" value="F:metal ion binding"/>
    <property type="evidence" value="ECO:0007669"/>
    <property type="project" value="UniProtKB-KW"/>
</dbReference>